<organism evidence="19 20">
    <name type="scientific">endosymbiont of Escarpia spicata</name>
    <dbReference type="NCBI Taxonomy" id="2200908"/>
    <lineage>
        <taxon>Bacteria</taxon>
        <taxon>Pseudomonadati</taxon>
        <taxon>Pseudomonadota</taxon>
        <taxon>Gammaproteobacteria</taxon>
        <taxon>sulfur-oxidizing symbionts</taxon>
    </lineage>
</organism>
<dbReference type="InterPro" id="IPR013986">
    <property type="entry name" value="DExx_box_DNA_helicase_dom_sf"/>
</dbReference>
<keyword evidence="3 16" id="KW-0547">Nucleotide-binding</keyword>
<name>A0A370DRM6_9GAMM</name>
<evidence type="ECO:0000259" key="18">
    <source>
        <dbReference type="PROSITE" id="PS51217"/>
    </source>
</evidence>
<evidence type="ECO:0000256" key="10">
    <source>
        <dbReference type="ARBA" id="ARBA00023204"/>
    </source>
</evidence>
<dbReference type="Gene3D" id="1.10.10.160">
    <property type="match status" value="1"/>
</dbReference>
<reference evidence="19 20" key="1">
    <citation type="journal article" date="2018" name="ISME J.">
        <title>Endosymbiont genomes yield clues of tubeworm success.</title>
        <authorList>
            <person name="Li Y."/>
            <person name="Liles M.R."/>
            <person name="Halanych K.M."/>
        </authorList>
    </citation>
    <scope>NUCLEOTIDE SEQUENCE [LARGE SCALE GENOMIC DNA]</scope>
    <source>
        <strain evidence="19">A1462</strain>
    </source>
</reference>
<evidence type="ECO:0000256" key="7">
    <source>
        <dbReference type="ARBA" id="ARBA00022839"/>
    </source>
</evidence>
<evidence type="ECO:0000256" key="2">
    <source>
        <dbReference type="ARBA" id="ARBA00022722"/>
    </source>
</evidence>
<dbReference type="GO" id="GO:0000725">
    <property type="term" value="P:recombinational repair"/>
    <property type="evidence" value="ECO:0007669"/>
    <property type="project" value="TreeGrafter"/>
</dbReference>
<dbReference type="PROSITE" id="PS51198">
    <property type="entry name" value="UVRD_HELICASE_ATP_BIND"/>
    <property type="match status" value="1"/>
</dbReference>
<keyword evidence="8 16" id="KW-0067">ATP-binding</keyword>
<feature type="domain" description="UvrD-like helicase ATP-binding" evidence="17">
    <location>
        <begin position="1"/>
        <end position="418"/>
    </location>
</feature>
<keyword evidence="2" id="KW-0540">Nuclease</keyword>
<dbReference type="Pfam" id="PF13361">
    <property type="entry name" value="UvrD_C"/>
    <property type="match status" value="1"/>
</dbReference>
<evidence type="ECO:0000313" key="20">
    <source>
        <dbReference type="Proteomes" id="UP000254771"/>
    </source>
</evidence>
<dbReference type="Gene3D" id="3.90.320.10">
    <property type="match status" value="1"/>
</dbReference>
<evidence type="ECO:0000259" key="17">
    <source>
        <dbReference type="PROSITE" id="PS51198"/>
    </source>
</evidence>
<proteinExistence type="inferred from homology"/>
<dbReference type="GO" id="GO:0043138">
    <property type="term" value="F:3'-5' DNA helicase activity"/>
    <property type="evidence" value="ECO:0007669"/>
    <property type="project" value="UniProtKB-EC"/>
</dbReference>
<evidence type="ECO:0000313" key="19">
    <source>
        <dbReference type="EMBL" id="RDH87670.1"/>
    </source>
</evidence>
<accession>A0A370DRM6</accession>
<dbReference type="Proteomes" id="UP000254771">
    <property type="component" value="Unassembled WGS sequence"/>
</dbReference>
<dbReference type="PROSITE" id="PS51217">
    <property type="entry name" value="UVRD_HELICASE_CTER"/>
    <property type="match status" value="1"/>
</dbReference>
<keyword evidence="9" id="KW-0238">DNA-binding</keyword>
<evidence type="ECO:0000256" key="13">
    <source>
        <dbReference type="ARBA" id="ARBA00034808"/>
    </source>
</evidence>
<evidence type="ECO:0000256" key="3">
    <source>
        <dbReference type="ARBA" id="ARBA00022741"/>
    </source>
</evidence>
<keyword evidence="20" id="KW-1185">Reference proteome</keyword>
<protein>
    <recommendedName>
        <fullName evidence="13">DNA 3'-5' helicase</fullName>
        <ecNumber evidence="13">5.6.2.4</ecNumber>
    </recommendedName>
    <alternativeName>
        <fullName evidence="14">DNA 3'-5' helicase II</fullName>
    </alternativeName>
</protein>
<comment type="caution">
    <text evidence="19">The sequence shown here is derived from an EMBL/GenBank/DDBJ whole genome shotgun (WGS) entry which is preliminary data.</text>
</comment>
<dbReference type="InterPro" id="IPR011335">
    <property type="entry name" value="Restrct_endonuc-II-like"/>
</dbReference>
<evidence type="ECO:0000256" key="4">
    <source>
        <dbReference type="ARBA" id="ARBA00022763"/>
    </source>
</evidence>
<comment type="catalytic activity">
    <reaction evidence="12">
        <text>Couples ATP hydrolysis with the unwinding of duplex DNA by translocating in the 3'-5' direction.</text>
        <dbReference type="EC" id="5.6.2.4"/>
    </reaction>
</comment>
<keyword evidence="11" id="KW-0413">Isomerase</keyword>
<dbReference type="EMBL" id="QFXE01000005">
    <property type="protein sequence ID" value="RDH87670.1"/>
    <property type="molecule type" value="Genomic_DNA"/>
</dbReference>
<evidence type="ECO:0000256" key="11">
    <source>
        <dbReference type="ARBA" id="ARBA00023235"/>
    </source>
</evidence>
<keyword evidence="7" id="KW-0269">Exonuclease</keyword>
<sequence>MTMPSLTVIPAGAGSGKTYTIQQQLGDWVRDGLVAPERIVAVTFTEAAAAELRERISAKLLAMGRAEDALRLDQAYISTIHGFGLRVLTEFAFEAGSSPQPRLLNEDEKNALIRLALSRTDKADEIMSNLAAYGYTYDFVTKKSAEDSFRDDLLHIVELLRSLGWQAYTDVYATQAAAWISERYGPTADGDALSLALRRSVEALLEAYPESLDREYGTSAAATKAFFNDFQNLNRALDGDALDREWKLWKGLRELRQSKRGTELPEMYDTLSSAVITAANELPRHPGPLAHANAHVQALLSAGQEVLVHYAEAKHEAGLVDYSDMIAMAGQLLRSRPDVLQTLVQRVDCLVVDEFQDTNPLQFALLWQLKEAGVPTIVVGDLKQAIMGFQGADPRLFEALISQHPEASQPLTRNWRSQPRLMDFVNALGPGLFREDYVALDPQSEHSLLAPLDVMSFPKKARKGQHAIRAVAVGERLKALLDDSDQEIVDRRTKRLRRLRGGDIAVLCPTNPMLATYAEVLRAQGLRVRLQADGWFSSRPVQIAWHALAYLANPADRHAALYLAVTELGSLSLQDALTQLMDQGRIDEPLLARLDELAEGVTERTVYALVADMIRALDLFDVVALWSDGEQARANLLRLLAEAGEFMDANREALANGGFHGSGIQTFLAWMATRVEEKDGDKQPDPRVLDENAIVLTTWHGSKGREWPVVAVCGLDRDIKARLPSVELGYSSFDELSRLLEHARIEYAPAFAASETNDRFLAELQNAEEIGARRLLYVALTRARDKMVLEWPGYLAQAKTPKTTYWSILAEDCDLTLDDDKIQAGEQEFPCPVIEGPAEFPDDLDIDAVPEDSELPATGRRAIQAGAVPETLTPDSRAPSTTEGVADAQGGVGLIVERYGAGLEVDVGLTGMGFGTFIHRCFEVLGAKPDLKERIPQITGVEIEPDELEKITVAVGQFESWLADHLDGTAVLRERPILALDEQGTVVSGTVDLIVETSEGLWVIDHKSDQVDDPEAAFINYRPQLESYADSLTNAGKQVLGTGINWIRRGEIVLSRM</sequence>
<evidence type="ECO:0000256" key="15">
    <source>
        <dbReference type="ARBA" id="ARBA00048988"/>
    </source>
</evidence>
<keyword evidence="5 16" id="KW-0378">Hydrolase</keyword>
<dbReference type="GO" id="GO:0004527">
    <property type="term" value="F:exonuclease activity"/>
    <property type="evidence" value="ECO:0007669"/>
    <property type="project" value="UniProtKB-KW"/>
</dbReference>
<dbReference type="InterPro" id="IPR038726">
    <property type="entry name" value="PDDEXK_AddAB-type"/>
</dbReference>
<gene>
    <name evidence="19" type="ORF">DIZ78_03690</name>
</gene>
<evidence type="ECO:0000256" key="16">
    <source>
        <dbReference type="PROSITE-ProRule" id="PRU00560"/>
    </source>
</evidence>
<comment type="similarity">
    <text evidence="1">Belongs to the helicase family. UvrD subfamily.</text>
</comment>
<dbReference type="InterPro" id="IPR000212">
    <property type="entry name" value="DNA_helicase_UvrD/REP"/>
</dbReference>
<dbReference type="InterPro" id="IPR014016">
    <property type="entry name" value="UvrD-like_ATP-bd"/>
</dbReference>
<evidence type="ECO:0000256" key="6">
    <source>
        <dbReference type="ARBA" id="ARBA00022806"/>
    </source>
</evidence>
<dbReference type="InterPro" id="IPR011604">
    <property type="entry name" value="PDDEXK-like_dom_sf"/>
</dbReference>
<dbReference type="Pfam" id="PF12705">
    <property type="entry name" value="PDDEXK_1"/>
    <property type="match status" value="1"/>
</dbReference>
<evidence type="ECO:0000256" key="12">
    <source>
        <dbReference type="ARBA" id="ARBA00034617"/>
    </source>
</evidence>
<evidence type="ECO:0000256" key="1">
    <source>
        <dbReference type="ARBA" id="ARBA00009922"/>
    </source>
</evidence>
<dbReference type="GO" id="GO:0003677">
    <property type="term" value="F:DNA binding"/>
    <property type="evidence" value="ECO:0007669"/>
    <property type="project" value="UniProtKB-KW"/>
</dbReference>
<keyword evidence="4" id="KW-0227">DNA damage</keyword>
<evidence type="ECO:0000256" key="5">
    <source>
        <dbReference type="ARBA" id="ARBA00022801"/>
    </source>
</evidence>
<evidence type="ECO:0000256" key="8">
    <source>
        <dbReference type="ARBA" id="ARBA00022840"/>
    </source>
</evidence>
<feature type="domain" description="UvrD-like helicase C-terminal" evidence="18">
    <location>
        <begin position="446"/>
        <end position="704"/>
    </location>
</feature>
<dbReference type="PANTHER" id="PTHR11070">
    <property type="entry name" value="UVRD / RECB / PCRA DNA HELICASE FAMILY MEMBER"/>
    <property type="match status" value="1"/>
</dbReference>
<dbReference type="SUPFAM" id="SSF52980">
    <property type="entry name" value="Restriction endonuclease-like"/>
    <property type="match status" value="1"/>
</dbReference>
<keyword evidence="10" id="KW-0234">DNA repair</keyword>
<dbReference type="GO" id="GO:0005524">
    <property type="term" value="F:ATP binding"/>
    <property type="evidence" value="ECO:0007669"/>
    <property type="project" value="UniProtKB-UniRule"/>
</dbReference>
<dbReference type="PANTHER" id="PTHR11070:SF2">
    <property type="entry name" value="ATP-DEPENDENT DNA HELICASE SRS2"/>
    <property type="match status" value="1"/>
</dbReference>
<evidence type="ECO:0000256" key="9">
    <source>
        <dbReference type="ARBA" id="ARBA00023125"/>
    </source>
</evidence>
<dbReference type="SUPFAM" id="SSF52540">
    <property type="entry name" value="P-loop containing nucleoside triphosphate hydrolases"/>
    <property type="match status" value="1"/>
</dbReference>
<keyword evidence="6 16" id="KW-0347">Helicase</keyword>
<dbReference type="EC" id="5.6.2.4" evidence="13"/>
<feature type="binding site" evidence="16">
    <location>
        <begin position="11"/>
        <end position="18"/>
    </location>
    <ligand>
        <name>ATP</name>
        <dbReference type="ChEBI" id="CHEBI:30616"/>
    </ligand>
</feature>
<comment type="catalytic activity">
    <reaction evidence="15">
        <text>ATP + H2O = ADP + phosphate + H(+)</text>
        <dbReference type="Rhea" id="RHEA:13065"/>
        <dbReference type="ChEBI" id="CHEBI:15377"/>
        <dbReference type="ChEBI" id="CHEBI:15378"/>
        <dbReference type="ChEBI" id="CHEBI:30616"/>
        <dbReference type="ChEBI" id="CHEBI:43474"/>
        <dbReference type="ChEBI" id="CHEBI:456216"/>
        <dbReference type="EC" id="5.6.2.4"/>
    </reaction>
</comment>
<dbReference type="Gene3D" id="3.40.50.300">
    <property type="entry name" value="P-loop containing nucleotide triphosphate hydrolases"/>
    <property type="match status" value="4"/>
</dbReference>
<dbReference type="InterPro" id="IPR027417">
    <property type="entry name" value="P-loop_NTPase"/>
</dbReference>
<dbReference type="AlphaFoldDB" id="A0A370DRM6"/>
<evidence type="ECO:0000256" key="14">
    <source>
        <dbReference type="ARBA" id="ARBA00034923"/>
    </source>
</evidence>
<dbReference type="InterPro" id="IPR014017">
    <property type="entry name" value="DNA_helicase_UvrD-like_C"/>
</dbReference>
<dbReference type="Pfam" id="PF00580">
    <property type="entry name" value="UvrD-helicase"/>
    <property type="match status" value="1"/>
</dbReference>